<accession>A0A918G1K5</accession>
<reference evidence="3" key="2">
    <citation type="submission" date="2020-09" db="EMBL/GenBank/DDBJ databases">
        <authorList>
            <person name="Sun Q."/>
            <person name="Ohkuma M."/>
        </authorList>
    </citation>
    <scope>NUCLEOTIDE SEQUENCE</scope>
    <source>
        <strain evidence="3">JCM 3276</strain>
    </source>
</reference>
<name>A0A918G1K5_9PSEU</name>
<dbReference type="Proteomes" id="UP000660680">
    <property type="component" value="Unassembled WGS sequence"/>
</dbReference>
<protein>
    <submittedName>
        <fullName evidence="3">Uncharacterized protein</fullName>
    </submittedName>
</protein>
<dbReference type="PROSITE" id="PS51257">
    <property type="entry name" value="PROKAR_LIPOPROTEIN"/>
    <property type="match status" value="1"/>
</dbReference>
<keyword evidence="2" id="KW-0732">Signal</keyword>
<feature type="compositionally biased region" description="Low complexity" evidence="1">
    <location>
        <begin position="25"/>
        <end position="59"/>
    </location>
</feature>
<gene>
    <name evidence="3" type="ORF">GCM10010171_02020</name>
</gene>
<keyword evidence="4" id="KW-1185">Reference proteome</keyword>
<evidence type="ECO:0000313" key="4">
    <source>
        <dbReference type="Proteomes" id="UP000660680"/>
    </source>
</evidence>
<comment type="caution">
    <text evidence="3">The sequence shown here is derived from an EMBL/GenBank/DDBJ whole genome shotgun (WGS) entry which is preliminary data.</text>
</comment>
<sequence>MSRVRTAIVLAAGLIAVTACGAKPSGSAVAVPSSVPSPTPAESTTTGSTATGSTTTAPVQKVTKRSTARPTTKKPAPTTTKTRKPSGGGDSNAVIGPFGWQTLTLDMTPDEAEALGMATPTPEGDDLCQVWPALDITALERIVVHPVHGVFAVHPKEESWIHTPEGMRVGWTAAQVAAVYPDFDPAHFDYPHGPTVAVPGNADAVYRMQFSESGVLVRFLLERDSDICSV</sequence>
<feature type="compositionally biased region" description="Low complexity" evidence="1">
    <location>
        <begin position="68"/>
        <end position="80"/>
    </location>
</feature>
<dbReference type="AlphaFoldDB" id="A0A918G1K5"/>
<evidence type="ECO:0000256" key="2">
    <source>
        <dbReference type="SAM" id="SignalP"/>
    </source>
</evidence>
<feature type="chain" id="PRO_5037340643" evidence="2">
    <location>
        <begin position="22"/>
        <end position="230"/>
    </location>
</feature>
<feature type="signal peptide" evidence="2">
    <location>
        <begin position="1"/>
        <end position="21"/>
    </location>
</feature>
<feature type="region of interest" description="Disordered" evidence="1">
    <location>
        <begin position="25"/>
        <end position="94"/>
    </location>
</feature>
<dbReference type="RefSeq" id="WP_189208381.1">
    <property type="nucleotide sequence ID" value="NZ_BMRB01000001.1"/>
</dbReference>
<proteinExistence type="predicted"/>
<evidence type="ECO:0000256" key="1">
    <source>
        <dbReference type="SAM" id="MobiDB-lite"/>
    </source>
</evidence>
<organism evidence="3 4">
    <name type="scientific">Actinokineospora fastidiosa</name>
    <dbReference type="NCBI Taxonomy" id="1816"/>
    <lineage>
        <taxon>Bacteria</taxon>
        <taxon>Bacillati</taxon>
        <taxon>Actinomycetota</taxon>
        <taxon>Actinomycetes</taxon>
        <taxon>Pseudonocardiales</taxon>
        <taxon>Pseudonocardiaceae</taxon>
        <taxon>Actinokineospora</taxon>
    </lineage>
</organism>
<dbReference type="EMBL" id="BMRB01000001">
    <property type="protein sequence ID" value="GGS13783.1"/>
    <property type="molecule type" value="Genomic_DNA"/>
</dbReference>
<evidence type="ECO:0000313" key="3">
    <source>
        <dbReference type="EMBL" id="GGS13783.1"/>
    </source>
</evidence>
<reference evidence="3" key="1">
    <citation type="journal article" date="2014" name="Int. J. Syst. Evol. Microbiol.">
        <title>Complete genome sequence of Corynebacterium casei LMG S-19264T (=DSM 44701T), isolated from a smear-ripened cheese.</title>
        <authorList>
            <consortium name="US DOE Joint Genome Institute (JGI-PGF)"/>
            <person name="Walter F."/>
            <person name="Albersmeier A."/>
            <person name="Kalinowski J."/>
            <person name="Ruckert C."/>
        </authorList>
    </citation>
    <scope>NUCLEOTIDE SEQUENCE</scope>
    <source>
        <strain evidence="3">JCM 3276</strain>
    </source>
</reference>